<dbReference type="OrthoDB" id="6367878at2"/>
<evidence type="ECO:0000313" key="1">
    <source>
        <dbReference type="EMBL" id="SFK16800.1"/>
    </source>
</evidence>
<sequence length="151" mass="16153">MVIILIGVLSALGIGLFARSSAFSPLLATQQLQSATLLAQQAALAGKYKPFVAIQGDTFWAQYEKREPGESCEEKDDACVIQSFSLKRDDFDVSVTPDPEANGRIYFDNLGGIDDKLSRTIGVTGDTSSFKFCISSLGAVYQRPASGSCNG</sequence>
<dbReference type="AlphaFoldDB" id="A0A1I3XB49"/>
<protein>
    <submittedName>
        <fullName evidence="1">MSHA pilin protein MshC</fullName>
    </submittedName>
</protein>
<evidence type="ECO:0000313" key="2">
    <source>
        <dbReference type="Proteomes" id="UP000199445"/>
    </source>
</evidence>
<keyword evidence="2" id="KW-1185">Reference proteome</keyword>
<reference evidence="1 2" key="1">
    <citation type="submission" date="2016-10" db="EMBL/GenBank/DDBJ databases">
        <authorList>
            <person name="de Groot N.N."/>
        </authorList>
    </citation>
    <scope>NUCLEOTIDE SEQUENCE [LARGE SCALE GENOMIC DNA]</scope>
    <source>
        <strain evidence="1 2">IBRC-M 10445</strain>
    </source>
</reference>
<gene>
    <name evidence="1" type="ORF">SAMN05216429_111118</name>
</gene>
<proteinExistence type="predicted"/>
<dbReference type="Proteomes" id="UP000199445">
    <property type="component" value="Unassembled WGS sequence"/>
</dbReference>
<name>A0A1I3XB49_9GAMM</name>
<dbReference type="EMBL" id="FOSC01000011">
    <property type="protein sequence ID" value="SFK16800.1"/>
    <property type="molecule type" value="Genomic_DNA"/>
</dbReference>
<accession>A0A1I3XB49</accession>
<organism evidence="1 2">
    <name type="scientific">Marinobacter persicus</name>
    <dbReference type="NCBI Taxonomy" id="930118"/>
    <lineage>
        <taxon>Bacteria</taxon>
        <taxon>Pseudomonadati</taxon>
        <taxon>Pseudomonadota</taxon>
        <taxon>Gammaproteobacteria</taxon>
        <taxon>Pseudomonadales</taxon>
        <taxon>Marinobacteraceae</taxon>
        <taxon>Marinobacter</taxon>
    </lineage>
</organism>